<evidence type="ECO:0000259" key="7">
    <source>
        <dbReference type="Pfam" id="PF00482"/>
    </source>
</evidence>
<dbReference type="GO" id="GO:0005886">
    <property type="term" value="C:plasma membrane"/>
    <property type="evidence" value="ECO:0007669"/>
    <property type="project" value="UniProtKB-SubCell"/>
</dbReference>
<evidence type="ECO:0000256" key="5">
    <source>
        <dbReference type="ARBA" id="ARBA00023136"/>
    </source>
</evidence>
<evidence type="ECO:0000313" key="8">
    <source>
        <dbReference type="EMBL" id="AIF02393.1"/>
    </source>
</evidence>
<dbReference type="Pfam" id="PF00482">
    <property type="entry name" value="T2SSF"/>
    <property type="match status" value="1"/>
</dbReference>
<keyword evidence="3 6" id="KW-0812">Transmembrane</keyword>
<comment type="subcellular location">
    <subcellularLocation>
        <location evidence="1">Cell membrane</location>
        <topology evidence="1">Multi-pass membrane protein</topology>
    </subcellularLocation>
</comment>
<keyword evidence="5 6" id="KW-0472">Membrane</keyword>
<reference evidence="8" key="1">
    <citation type="journal article" date="2014" name="Genome Biol. Evol.">
        <title>Pangenome evidence for extensive interdomain horizontal transfer affecting lineage core and shell genes in uncultured planktonic thaumarchaeota and euryarchaeota.</title>
        <authorList>
            <person name="Deschamps P."/>
            <person name="Zivanovic Y."/>
            <person name="Moreira D."/>
            <person name="Rodriguez-Valera F."/>
            <person name="Lopez-Garcia P."/>
        </authorList>
    </citation>
    <scope>NUCLEOTIDE SEQUENCE</scope>
</reference>
<dbReference type="InterPro" id="IPR018076">
    <property type="entry name" value="T2SS_GspF_dom"/>
</dbReference>
<evidence type="ECO:0000256" key="1">
    <source>
        <dbReference type="ARBA" id="ARBA00004651"/>
    </source>
</evidence>
<dbReference type="EMBL" id="KF900648">
    <property type="protein sequence ID" value="AIF02393.1"/>
    <property type="molecule type" value="Genomic_DNA"/>
</dbReference>
<keyword evidence="8" id="KW-0969">Cilium</keyword>
<name>A0A075GL49_9EURY</name>
<protein>
    <submittedName>
        <fullName evidence="8">Putative archaeal flagellar protein FlaJ</fullName>
    </submittedName>
</protein>
<dbReference type="AlphaFoldDB" id="A0A075GL49"/>
<keyword evidence="2" id="KW-1003">Cell membrane</keyword>
<organism evidence="8">
    <name type="scientific">uncultured marine group II/III euryarchaeote KM3_156_D02</name>
    <dbReference type="NCBI Taxonomy" id="1457900"/>
    <lineage>
        <taxon>Archaea</taxon>
        <taxon>Methanobacteriati</taxon>
        <taxon>Methanobacteriota</taxon>
        <taxon>environmental samples</taxon>
    </lineage>
</organism>
<feature type="transmembrane region" description="Helical" evidence="6">
    <location>
        <begin position="158"/>
        <end position="179"/>
    </location>
</feature>
<feature type="domain" description="Type II secretion system protein GspF" evidence="7">
    <location>
        <begin position="12"/>
        <end position="137"/>
    </location>
</feature>
<feature type="transmembrane region" description="Helical" evidence="6">
    <location>
        <begin position="123"/>
        <end position="146"/>
    </location>
</feature>
<sequence length="188" mass="20048">MGSVDEELLYAIRAMEVLLQSGVGVAEAMKHVADEDYGALSVEFGQIFKAIDGGAGMGEAMRKQMQATSSTGLRRTLSVLAMSIEQDTNVIDRLRSIADKESRSRRIELQAFVESLSAVSEQFLIISVLVPIIVVILAVIDALVGGAGGAFGGNMPRMPPACTPILFLLAMLAIAGLIVRTRSQEPKI</sequence>
<accession>A0A075GL49</accession>
<evidence type="ECO:0000256" key="3">
    <source>
        <dbReference type="ARBA" id="ARBA00022692"/>
    </source>
</evidence>
<dbReference type="PANTHER" id="PTHR35402:SF1">
    <property type="entry name" value="TYPE II SECRETION SYSTEM PROTEIN GSPF DOMAIN-CONTAINING PROTEIN"/>
    <property type="match status" value="1"/>
</dbReference>
<keyword evidence="8" id="KW-0966">Cell projection</keyword>
<keyword evidence="4 6" id="KW-1133">Transmembrane helix</keyword>
<dbReference type="InterPro" id="IPR056569">
    <property type="entry name" value="ArlJ-like"/>
</dbReference>
<evidence type="ECO:0000256" key="6">
    <source>
        <dbReference type="SAM" id="Phobius"/>
    </source>
</evidence>
<proteinExistence type="predicted"/>
<keyword evidence="8" id="KW-0282">Flagellum</keyword>
<dbReference type="PANTHER" id="PTHR35402">
    <property type="entry name" value="INTEGRAL MEMBRANE PROTEIN-RELATED"/>
    <property type="match status" value="1"/>
</dbReference>
<evidence type="ECO:0000256" key="2">
    <source>
        <dbReference type="ARBA" id="ARBA00022475"/>
    </source>
</evidence>
<evidence type="ECO:0000256" key="4">
    <source>
        <dbReference type="ARBA" id="ARBA00022989"/>
    </source>
</evidence>